<evidence type="ECO:0000259" key="2">
    <source>
        <dbReference type="Pfam" id="PF00326"/>
    </source>
</evidence>
<proteinExistence type="predicted"/>
<organism evidence="3 4">
    <name type="scientific">Deinococcus yavapaiensis KR-236</name>
    <dbReference type="NCBI Taxonomy" id="694435"/>
    <lineage>
        <taxon>Bacteria</taxon>
        <taxon>Thermotogati</taxon>
        <taxon>Deinococcota</taxon>
        <taxon>Deinococci</taxon>
        <taxon>Deinococcales</taxon>
        <taxon>Deinococcaceae</taxon>
        <taxon>Deinococcus</taxon>
    </lineage>
</organism>
<dbReference type="InterPro" id="IPR001375">
    <property type="entry name" value="Peptidase_S9_cat"/>
</dbReference>
<dbReference type="InterPro" id="IPR029058">
    <property type="entry name" value="AB_hydrolase_fold"/>
</dbReference>
<gene>
    <name evidence="3" type="ORF">DES52_10122</name>
</gene>
<dbReference type="InterPro" id="IPR050261">
    <property type="entry name" value="FrsA_esterase"/>
</dbReference>
<name>A0A318SAX4_9DEIO</name>
<sequence length="318" mass="34806">MHLKRLLALSALLSQPALGAPAVLLDRFSYRVGTLDVNALVCRPDGRAKRPLLNFVHGGLDTKYDVANCTRFARLGWVVAQSGLRGQNGSEGHPELCLGEVDDVLALARVAREKYDTDVRRVSYLGVSLGGCVALKAAARDPNATAVVTFVTPTDFAQQLDLLKRTRPDAVSARTAIFGGSPSEVPGAYEARRPLNVVGRVRASLLTVAAAQDPLIPLAQSCQVRDARTAAGRDVAQVRQKKDGTPAALPPQAWRRCDGERSSGTLPNLRRRDVLLIYDDLWHTSTPRMWRVAEAYLTANREPPSVFERLGDFFRRLF</sequence>
<protein>
    <submittedName>
        <fullName evidence="3">Prolyl oligopeptidase family protein</fullName>
    </submittedName>
</protein>
<dbReference type="OrthoDB" id="9771666at2"/>
<feature type="chain" id="PRO_5016278133" evidence="1">
    <location>
        <begin position="20"/>
        <end position="318"/>
    </location>
</feature>
<dbReference type="Proteomes" id="UP000248326">
    <property type="component" value="Unassembled WGS sequence"/>
</dbReference>
<dbReference type="EMBL" id="QJSX01000001">
    <property type="protein sequence ID" value="PYE56218.1"/>
    <property type="molecule type" value="Genomic_DNA"/>
</dbReference>
<evidence type="ECO:0000313" key="4">
    <source>
        <dbReference type="Proteomes" id="UP000248326"/>
    </source>
</evidence>
<keyword evidence="4" id="KW-1185">Reference proteome</keyword>
<dbReference type="PANTHER" id="PTHR22946">
    <property type="entry name" value="DIENELACTONE HYDROLASE DOMAIN-CONTAINING PROTEIN-RELATED"/>
    <property type="match status" value="1"/>
</dbReference>
<dbReference type="SUPFAM" id="SSF53474">
    <property type="entry name" value="alpha/beta-Hydrolases"/>
    <property type="match status" value="1"/>
</dbReference>
<dbReference type="Pfam" id="PF00326">
    <property type="entry name" value="Peptidase_S9"/>
    <property type="match status" value="1"/>
</dbReference>
<evidence type="ECO:0000256" key="1">
    <source>
        <dbReference type="SAM" id="SignalP"/>
    </source>
</evidence>
<feature type="domain" description="Peptidase S9 prolyl oligopeptidase catalytic" evidence="2">
    <location>
        <begin position="70"/>
        <end position="237"/>
    </location>
</feature>
<accession>A0A318SAX4</accession>
<reference evidence="3 4" key="1">
    <citation type="submission" date="2018-06" db="EMBL/GenBank/DDBJ databases">
        <title>Genomic Encyclopedia of Type Strains, Phase IV (KMG-IV): sequencing the most valuable type-strain genomes for metagenomic binning, comparative biology and taxonomic classification.</title>
        <authorList>
            <person name="Goeker M."/>
        </authorList>
    </citation>
    <scope>NUCLEOTIDE SEQUENCE [LARGE SCALE GENOMIC DNA]</scope>
    <source>
        <strain evidence="3 4">DSM 18048</strain>
    </source>
</reference>
<dbReference type="RefSeq" id="WP_110884748.1">
    <property type="nucleotide sequence ID" value="NZ_QJSX01000001.1"/>
</dbReference>
<keyword evidence="1" id="KW-0732">Signal</keyword>
<dbReference type="GO" id="GO:0008236">
    <property type="term" value="F:serine-type peptidase activity"/>
    <property type="evidence" value="ECO:0007669"/>
    <property type="project" value="InterPro"/>
</dbReference>
<evidence type="ECO:0000313" key="3">
    <source>
        <dbReference type="EMBL" id="PYE56218.1"/>
    </source>
</evidence>
<comment type="caution">
    <text evidence="3">The sequence shown here is derived from an EMBL/GenBank/DDBJ whole genome shotgun (WGS) entry which is preliminary data.</text>
</comment>
<dbReference type="Gene3D" id="3.40.50.1820">
    <property type="entry name" value="alpha/beta hydrolase"/>
    <property type="match status" value="1"/>
</dbReference>
<dbReference type="AlphaFoldDB" id="A0A318SAX4"/>
<feature type="signal peptide" evidence="1">
    <location>
        <begin position="1"/>
        <end position="19"/>
    </location>
</feature>
<dbReference type="GO" id="GO:0006508">
    <property type="term" value="P:proteolysis"/>
    <property type="evidence" value="ECO:0007669"/>
    <property type="project" value="InterPro"/>
</dbReference>